<dbReference type="Gene3D" id="1.10.20.10">
    <property type="entry name" value="Histone, subunit A"/>
    <property type="match status" value="1"/>
</dbReference>
<dbReference type="InterPro" id="IPR045127">
    <property type="entry name" value="TAF11-like"/>
</dbReference>
<comment type="similarity">
    <text evidence="2">Belongs to the TAF11 family.</text>
</comment>
<keyword evidence="5" id="KW-0539">Nucleus</keyword>
<dbReference type="eggNOG" id="KOG3219">
    <property type="taxonomic scope" value="Eukaryota"/>
</dbReference>
<dbReference type="GO" id="GO:0005669">
    <property type="term" value="C:transcription factor TFIID complex"/>
    <property type="evidence" value="ECO:0007669"/>
    <property type="project" value="InterPro"/>
</dbReference>
<organism evidence="8 9">
    <name type="scientific">Dictyostelium purpureum</name>
    <name type="common">Slime mold</name>
    <dbReference type="NCBI Taxonomy" id="5786"/>
    <lineage>
        <taxon>Eukaryota</taxon>
        <taxon>Amoebozoa</taxon>
        <taxon>Evosea</taxon>
        <taxon>Eumycetozoa</taxon>
        <taxon>Dictyostelia</taxon>
        <taxon>Dictyosteliales</taxon>
        <taxon>Dictyosteliaceae</taxon>
        <taxon>Dictyostelium</taxon>
    </lineage>
</organism>
<dbReference type="KEGG" id="dpp:DICPUDRAFT_12712"/>
<feature type="domain" description="TAFII28-like protein" evidence="7">
    <location>
        <begin position="4"/>
        <end position="88"/>
    </location>
</feature>
<gene>
    <name evidence="8" type="ORF">DICPUDRAFT_12712</name>
</gene>
<dbReference type="RefSeq" id="XP_003286846.1">
    <property type="nucleotide sequence ID" value="XM_003286798.1"/>
</dbReference>
<proteinExistence type="inferred from homology"/>
<dbReference type="AlphaFoldDB" id="F0ZHF9"/>
<dbReference type="OrthoDB" id="28335at2759"/>
<dbReference type="CDD" id="cd08048">
    <property type="entry name" value="HFD_TAF11"/>
    <property type="match status" value="1"/>
</dbReference>
<evidence type="ECO:0000313" key="9">
    <source>
        <dbReference type="Proteomes" id="UP000001064"/>
    </source>
</evidence>
<dbReference type="Proteomes" id="UP000001064">
    <property type="component" value="Unassembled WGS sequence"/>
</dbReference>
<evidence type="ECO:0000256" key="6">
    <source>
        <dbReference type="ARBA" id="ARBA00072882"/>
    </source>
</evidence>
<dbReference type="InParanoid" id="F0ZHF9"/>
<evidence type="ECO:0000256" key="4">
    <source>
        <dbReference type="ARBA" id="ARBA00023163"/>
    </source>
</evidence>
<evidence type="ECO:0000256" key="5">
    <source>
        <dbReference type="ARBA" id="ARBA00023242"/>
    </source>
</evidence>
<dbReference type="PANTHER" id="PTHR13218">
    <property type="entry name" value="TRANSCRIPTION INITIATION FACTOR TFIID SUBUNIT 11-RELATED"/>
    <property type="match status" value="1"/>
</dbReference>
<keyword evidence="4" id="KW-0804">Transcription</keyword>
<sequence length="96" mass="11301">MHTLIQHFNEEQQTRFEYYKRSSFQRANIKKVMQSVLSAPVNQTSAIVMGGIAKVFVGEIVELARTIMEEWRENGPIRPRHIREAYRRLKESNNIP</sequence>
<dbReference type="EMBL" id="GL871021">
    <property type="protein sequence ID" value="EGC36608.1"/>
    <property type="molecule type" value="Genomic_DNA"/>
</dbReference>
<dbReference type="InterPro" id="IPR006809">
    <property type="entry name" value="TAFII28_dom"/>
</dbReference>
<name>F0ZHF9_DICPU</name>
<evidence type="ECO:0000256" key="2">
    <source>
        <dbReference type="ARBA" id="ARBA00009788"/>
    </source>
</evidence>
<dbReference type="InterPro" id="IPR009072">
    <property type="entry name" value="Histone-fold"/>
</dbReference>
<dbReference type="STRING" id="5786.F0ZHF9"/>
<feature type="non-terminal residue" evidence="8">
    <location>
        <position position="96"/>
    </location>
</feature>
<keyword evidence="9" id="KW-1185">Reference proteome</keyword>
<comment type="subcellular location">
    <subcellularLocation>
        <location evidence="1">Nucleus</location>
    </subcellularLocation>
</comment>
<dbReference type="GO" id="GO:0051123">
    <property type="term" value="P:RNA polymerase II preinitiation complex assembly"/>
    <property type="evidence" value="ECO:0007669"/>
    <property type="project" value="InterPro"/>
</dbReference>
<keyword evidence="3" id="KW-0805">Transcription regulation</keyword>
<dbReference type="PANTHER" id="PTHR13218:SF8">
    <property type="entry name" value="TRANSCRIPTION INITIATION FACTOR TFIID SUBUNIT 11"/>
    <property type="match status" value="1"/>
</dbReference>
<evidence type="ECO:0000259" key="7">
    <source>
        <dbReference type="Pfam" id="PF04719"/>
    </source>
</evidence>
<dbReference type="GO" id="GO:0046982">
    <property type="term" value="F:protein heterodimerization activity"/>
    <property type="evidence" value="ECO:0007669"/>
    <property type="project" value="InterPro"/>
</dbReference>
<dbReference type="FunFam" id="1.10.20.10:FF:000061">
    <property type="entry name" value="TFIID subunit"/>
    <property type="match status" value="1"/>
</dbReference>
<protein>
    <recommendedName>
        <fullName evidence="6">Transcription initiation factor TFIID subunit 11</fullName>
    </recommendedName>
</protein>
<evidence type="ECO:0000256" key="1">
    <source>
        <dbReference type="ARBA" id="ARBA00004123"/>
    </source>
</evidence>
<accession>F0ZHF9</accession>
<evidence type="ECO:0000256" key="3">
    <source>
        <dbReference type="ARBA" id="ARBA00023015"/>
    </source>
</evidence>
<dbReference type="VEuPathDB" id="AmoebaDB:DICPUDRAFT_12712"/>
<dbReference type="SUPFAM" id="SSF47113">
    <property type="entry name" value="Histone-fold"/>
    <property type="match status" value="1"/>
</dbReference>
<dbReference type="Pfam" id="PF04719">
    <property type="entry name" value="TAFII28"/>
    <property type="match status" value="1"/>
</dbReference>
<reference evidence="9" key="1">
    <citation type="journal article" date="2011" name="Genome Biol.">
        <title>Comparative genomics of the social amoebae Dictyostelium discoideum and Dictyostelium purpureum.</title>
        <authorList>
            <consortium name="US DOE Joint Genome Institute (JGI-PGF)"/>
            <person name="Sucgang R."/>
            <person name="Kuo A."/>
            <person name="Tian X."/>
            <person name="Salerno W."/>
            <person name="Parikh A."/>
            <person name="Feasley C.L."/>
            <person name="Dalin E."/>
            <person name="Tu H."/>
            <person name="Huang E."/>
            <person name="Barry K."/>
            <person name="Lindquist E."/>
            <person name="Shapiro H."/>
            <person name="Bruce D."/>
            <person name="Schmutz J."/>
            <person name="Salamov A."/>
            <person name="Fey P."/>
            <person name="Gaudet P."/>
            <person name="Anjard C."/>
            <person name="Babu M.M."/>
            <person name="Basu S."/>
            <person name="Bushmanova Y."/>
            <person name="van der Wel H."/>
            <person name="Katoh-Kurasawa M."/>
            <person name="Dinh C."/>
            <person name="Coutinho P.M."/>
            <person name="Saito T."/>
            <person name="Elias M."/>
            <person name="Schaap P."/>
            <person name="Kay R.R."/>
            <person name="Henrissat B."/>
            <person name="Eichinger L."/>
            <person name="Rivero F."/>
            <person name="Putnam N.H."/>
            <person name="West C.M."/>
            <person name="Loomis W.F."/>
            <person name="Chisholm R.L."/>
            <person name="Shaulsky G."/>
            <person name="Strassmann J.E."/>
            <person name="Queller D.C."/>
            <person name="Kuspa A."/>
            <person name="Grigoriev I.V."/>
        </authorList>
    </citation>
    <scope>NUCLEOTIDE SEQUENCE [LARGE SCALE GENOMIC DNA]</scope>
    <source>
        <strain evidence="9">QSDP1</strain>
    </source>
</reference>
<evidence type="ECO:0000313" key="8">
    <source>
        <dbReference type="EMBL" id="EGC36608.1"/>
    </source>
</evidence>
<dbReference type="GeneID" id="10500262"/>